<reference evidence="2" key="1">
    <citation type="submission" date="2019-09" db="EMBL/GenBank/DDBJ databases">
        <title>Organ-specific transcriptomic study of the physiology of the cattle tick, Rhipicephalus microplus.</title>
        <authorList>
            <person name="Tirloni L."/>
            <person name="Braz G."/>
            <person name="Gandara A.C.P."/>
            <person name="Sabadin G.A."/>
            <person name="da Silva R.M."/>
            <person name="Guizzo M.G."/>
            <person name="Machado J.A."/>
            <person name="Costa E.P."/>
            <person name="Gomes H.F."/>
            <person name="Moraes J."/>
            <person name="Mota M.B.S."/>
            <person name="Mesquita R.D."/>
            <person name="Alvarenga P.H."/>
            <person name="Alves F."/>
            <person name="Seixas A."/>
            <person name="da Fonseca R.N."/>
            <person name="Fogaca A."/>
            <person name="Logullo C."/>
            <person name="Tanaka A."/>
            <person name="Daffre S."/>
            <person name="Termignoni C."/>
            <person name="Vaz I.S.Jr."/>
            <person name="Oliveira P.L."/>
            <person name="Ribeiro J.M."/>
        </authorList>
    </citation>
    <scope>NUCLEOTIDE SEQUENCE</scope>
    <source>
        <strain evidence="2">Porto Alegre</strain>
    </source>
</reference>
<feature type="chain" id="PRO_5026791423" evidence="1">
    <location>
        <begin position="22"/>
        <end position="69"/>
    </location>
</feature>
<name>A0A6M2CYM2_RHIMP</name>
<feature type="signal peptide" evidence="1">
    <location>
        <begin position="1"/>
        <end position="21"/>
    </location>
</feature>
<proteinExistence type="predicted"/>
<protein>
    <submittedName>
        <fullName evidence="2">Putative conserved secreted protein</fullName>
    </submittedName>
</protein>
<dbReference type="AlphaFoldDB" id="A0A6M2CYM2"/>
<organism evidence="2">
    <name type="scientific">Rhipicephalus microplus</name>
    <name type="common">Cattle tick</name>
    <name type="synonym">Boophilus microplus</name>
    <dbReference type="NCBI Taxonomy" id="6941"/>
    <lineage>
        <taxon>Eukaryota</taxon>
        <taxon>Metazoa</taxon>
        <taxon>Ecdysozoa</taxon>
        <taxon>Arthropoda</taxon>
        <taxon>Chelicerata</taxon>
        <taxon>Arachnida</taxon>
        <taxon>Acari</taxon>
        <taxon>Parasitiformes</taxon>
        <taxon>Ixodida</taxon>
        <taxon>Ixodoidea</taxon>
        <taxon>Ixodidae</taxon>
        <taxon>Rhipicephalinae</taxon>
        <taxon>Rhipicephalus</taxon>
        <taxon>Boophilus</taxon>
    </lineage>
</organism>
<dbReference type="EMBL" id="GHWJ01006195">
    <property type="protein sequence ID" value="NOV38932.1"/>
    <property type="molecule type" value="Transcribed_RNA"/>
</dbReference>
<evidence type="ECO:0000256" key="1">
    <source>
        <dbReference type="SAM" id="SignalP"/>
    </source>
</evidence>
<sequence>MKSFVLLFALTLLSAALLTEAQRFPGGGGFPRPGGGRRCGNVFCRPGQRCVYERVVCIRAPCPPIPQCV</sequence>
<keyword evidence="1" id="KW-0732">Signal</keyword>
<accession>A0A6M2CYM2</accession>
<evidence type="ECO:0000313" key="2">
    <source>
        <dbReference type="EMBL" id="NOV38932.1"/>
    </source>
</evidence>